<reference evidence="1 2" key="1">
    <citation type="submission" date="2014-09" db="EMBL/GenBank/DDBJ databases">
        <title>Vibrio maritimus JCM 19240. (C210) whole genome shotgun sequence.</title>
        <authorList>
            <person name="Sawabe T."/>
            <person name="Meirelles P."/>
            <person name="Nakanishi M."/>
            <person name="Sayaka M."/>
            <person name="Hattori M."/>
            <person name="Ohkuma M."/>
        </authorList>
    </citation>
    <scope>NUCLEOTIDE SEQUENCE [LARGE SCALE GENOMIC DNA]</scope>
    <source>
        <strain evidence="1 2">JCM 19240</strain>
    </source>
</reference>
<dbReference type="AlphaFoldDB" id="A0A090T2I5"/>
<evidence type="ECO:0000313" key="1">
    <source>
        <dbReference type="EMBL" id="GAL33383.1"/>
    </source>
</evidence>
<organism evidence="1 2">
    <name type="scientific">Vibrio maritimus</name>
    <dbReference type="NCBI Taxonomy" id="990268"/>
    <lineage>
        <taxon>Bacteria</taxon>
        <taxon>Pseudomonadati</taxon>
        <taxon>Pseudomonadota</taxon>
        <taxon>Gammaproteobacteria</taxon>
        <taxon>Vibrionales</taxon>
        <taxon>Vibrionaceae</taxon>
        <taxon>Vibrio</taxon>
    </lineage>
</organism>
<keyword evidence="2" id="KW-1185">Reference proteome</keyword>
<proteinExistence type="predicted"/>
<dbReference type="Proteomes" id="UP000029224">
    <property type="component" value="Unassembled WGS sequence"/>
</dbReference>
<name>A0A090T2I5_9VIBR</name>
<accession>A0A090T2I5</accession>
<reference evidence="1 2" key="2">
    <citation type="submission" date="2014-09" db="EMBL/GenBank/DDBJ databases">
        <authorList>
            <consortium name="NBRP consortium"/>
            <person name="Sawabe T."/>
            <person name="Meirelles P."/>
            <person name="Nakanishi M."/>
            <person name="Sayaka M."/>
            <person name="Hattori M."/>
            <person name="Ohkuma M."/>
        </authorList>
    </citation>
    <scope>NUCLEOTIDE SEQUENCE [LARGE SCALE GENOMIC DNA]</scope>
    <source>
        <strain evidence="1 2">JCM 19240</strain>
    </source>
</reference>
<sequence length="38" mass="4500">MFEDFDVIRFHERNEPGTTAIGIEKHWHIYSVIAVKRG</sequence>
<evidence type="ECO:0000313" key="2">
    <source>
        <dbReference type="Proteomes" id="UP000029224"/>
    </source>
</evidence>
<comment type="caution">
    <text evidence="1">The sequence shown here is derived from an EMBL/GenBank/DDBJ whole genome shotgun (WGS) entry which is preliminary data.</text>
</comment>
<dbReference type="EMBL" id="BBMT01000003">
    <property type="protein sequence ID" value="GAL33383.1"/>
    <property type="molecule type" value="Genomic_DNA"/>
</dbReference>
<protein>
    <submittedName>
        <fullName evidence="1">Uncharacterized protein</fullName>
    </submittedName>
</protein>
<gene>
    <name evidence="1" type="ORF">JCM19240_2079</name>
</gene>